<comment type="caution">
    <text evidence="2">The sequence shown here is derived from an EMBL/GenBank/DDBJ whole genome shotgun (WGS) entry which is preliminary data.</text>
</comment>
<dbReference type="InterPro" id="IPR015421">
    <property type="entry name" value="PyrdxlP-dep_Trfase_major"/>
</dbReference>
<reference evidence="2 3" key="1">
    <citation type="journal article" date="2019" name="Nat. Microbiol.">
        <title>Mediterranean grassland soil C-N compound turnover is dependent on rainfall and depth, and is mediated by genomically divergent microorganisms.</title>
        <authorList>
            <person name="Diamond S."/>
            <person name="Andeer P.F."/>
            <person name="Li Z."/>
            <person name="Crits-Christoph A."/>
            <person name="Burstein D."/>
            <person name="Anantharaman K."/>
            <person name="Lane K.R."/>
            <person name="Thomas B.C."/>
            <person name="Pan C."/>
            <person name="Northen T.R."/>
            <person name="Banfield J.F."/>
        </authorList>
    </citation>
    <scope>NUCLEOTIDE SEQUENCE [LARGE SCALE GENOMIC DNA]</scope>
    <source>
        <strain evidence="2">NP_7</strain>
    </source>
</reference>
<dbReference type="PANTHER" id="PTHR43586:SF15">
    <property type="entry name" value="BLR3095 PROTEIN"/>
    <property type="match status" value="1"/>
</dbReference>
<dbReference type="Proteomes" id="UP000320048">
    <property type="component" value="Unassembled WGS sequence"/>
</dbReference>
<keyword evidence="2" id="KW-0032">Aminotransferase</keyword>
<dbReference type="InterPro" id="IPR015422">
    <property type="entry name" value="PyrdxlP-dep_Trfase_small"/>
</dbReference>
<dbReference type="InterPro" id="IPR015424">
    <property type="entry name" value="PyrdxlP-dep_Trfase"/>
</dbReference>
<dbReference type="GO" id="GO:0008483">
    <property type="term" value="F:transaminase activity"/>
    <property type="evidence" value="ECO:0007669"/>
    <property type="project" value="UniProtKB-KW"/>
</dbReference>
<dbReference type="EMBL" id="VBAO01000168">
    <property type="protein sequence ID" value="TMI81516.1"/>
    <property type="molecule type" value="Genomic_DNA"/>
</dbReference>
<keyword evidence="2" id="KW-0808">Transferase</keyword>
<dbReference type="SUPFAM" id="SSF53383">
    <property type="entry name" value="PLP-dependent transferases"/>
    <property type="match status" value="1"/>
</dbReference>
<proteinExistence type="predicted"/>
<dbReference type="Gene3D" id="3.90.1150.10">
    <property type="entry name" value="Aspartate Aminotransferase, domain 1"/>
    <property type="match status" value="1"/>
</dbReference>
<feature type="domain" description="Aminotransferase class V" evidence="1">
    <location>
        <begin position="57"/>
        <end position="368"/>
    </location>
</feature>
<protein>
    <submittedName>
        <fullName evidence="2">Aminotransferase class V-fold PLP-dependent enzyme</fullName>
    </submittedName>
</protein>
<evidence type="ECO:0000259" key="1">
    <source>
        <dbReference type="Pfam" id="PF00266"/>
    </source>
</evidence>
<evidence type="ECO:0000313" key="2">
    <source>
        <dbReference type="EMBL" id="TMI81516.1"/>
    </source>
</evidence>
<dbReference type="PANTHER" id="PTHR43586">
    <property type="entry name" value="CYSTEINE DESULFURASE"/>
    <property type="match status" value="1"/>
</dbReference>
<accession>A0A537JEI5</accession>
<dbReference type="Pfam" id="PF00266">
    <property type="entry name" value="Aminotran_5"/>
    <property type="match status" value="1"/>
</dbReference>
<organism evidence="2 3">
    <name type="scientific">Candidatus Segetimicrobium genomatis</name>
    <dbReference type="NCBI Taxonomy" id="2569760"/>
    <lineage>
        <taxon>Bacteria</taxon>
        <taxon>Bacillati</taxon>
        <taxon>Candidatus Sysuimicrobiota</taxon>
        <taxon>Candidatus Sysuimicrobiia</taxon>
        <taxon>Candidatus Sysuimicrobiales</taxon>
        <taxon>Candidatus Segetimicrobiaceae</taxon>
        <taxon>Candidatus Segetimicrobium</taxon>
    </lineage>
</organism>
<dbReference type="AlphaFoldDB" id="A0A537JEI5"/>
<gene>
    <name evidence="2" type="ORF">E6H04_06505</name>
</gene>
<dbReference type="Gene3D" id="3.40.640.10">
    <property type="entry name" value="Type I PLP-dependent aspartate aminotransferase-like (Major domain)"/>
    <property type="match status" value="1"/>
</dbReference>
<dbReference type="InterPro" id="IPR000192">
    <property type="entry name" value="Aminotrans_V_dom"/>
</dbReference>
<evidence type="ECO:0000313" key="3">
    <source>
        <dbReference type="Proteomes" id="UP000320048"/>
    </source>
</evidence>
<name>A0A537JEI5_9BACT</name>
<sequence length="378" mass="41218">MRAWETYREEFPIFQETTYLNSCSLGALGTRVRRAVAQCLDLWNADGAAAWYGPWMRELDQLRAAFAGLVGGGPDEVALFPSITAALSAVASSFDYRQRPRVVVADIDFPTVAYQWLAKRGRGVEVAFVHSPDRLTVPLELFERAIDDRTVCVATSHVYFQSGAIQDIAALARLAHGRGAYLLVDAYQSVGQLPVDVRAADVDFLVTGGLKWLLGGPGIAYLYARRELHARSEPEVVGWFGHRDQFAFDVTHLEYADGARRFEGGTPAVAAVYAGRAGLEYVREVTPARLRARQIQMTGALVEALRGAGLTPRLAGGVEAHAGIITVSVPDPPAAVAALAKERIIVDQRPGVVRLSPYFYNTLEDIERAVAALRRHAG</sequence>